<dbReference type="Pfam" id="PF00069">
    <property type="entry name" value="Pkinase"/>
    <property type="match status" value="2"/>
</dbReference>
<evidence type="ECO:0000256" key="4">
    <source>
        <dbReference type="ARBA" id="ARBA00012513"/>
    </source>
</evidence>
<evidence type="ECO:0000256" key="13">
    <source>
        <dbReference type="ARBA" id="ARBA00022840"/>
    </source>
</evidence>
<keyword evidence="23" id="KW-1185">Reference proteome</keyword>
<dbReference type="GO" id="GO:0005524">
    <property type="term" value="F:ATP binding"/>
    <property type="evidence" value="ECO:0007669"/>
    <property type="project" value="UniProtKB-UniRule"/>
</dbReference>
<evidence type="ECO:0000256" key="1">
    <source>
        <dbReference type="ARBA" id="ARBA00004251"/>
    </source>
</evidence>
<gene>
    <name evidence="22" type="ORF">TEA_010675</name>
</gene>
<comment type="similarity">
    <text evidence="3">In the C-terminal section; belongs to the protein kinase superfamily. Ser/Thr protein kinase family.</text>
</comment>
<feature type="region of interest" description="Disordered" evidence="19">
    <location>
        <begin position="1007"/>
        <end position="1026"/>
    </location>
</feature>
<dbReference type="FunFam" id="3.30.200.20:FF:000168">
    <property type="entry name" value="L-type lectin-domain containing receptor kinase IX.1"/>
    <property type="match status" value="2"/>
</dbReference>
<dbReference type="Proteomes" id="UP000306102">
    <property type="component" value="Unassembled WGS sequence"/>
</dbReference>
<dbReference type="Gene3D" id="2.60.120.200">
    <property type="match status" value="2"/>
</dbReference>
<comment type="subcellular location">
    <subcellularLocation>
        <location evidence="1">Cell membrane</location>
        <topology evidence="1">Single-pass type I membrane protein</topology>
    </subcellularLocation>
</comment>
<keyword evidence="16" id="KW-0675">Receptor</keyword>
<keyword evidence="15 20" id="KW-0472">Membrane</keyword>
<comment type="similarity">
    <text evidence="2">In the N-terminal section; belongs to the leguminous lectin family.</text>
</comment>
<dbReference type="Gene3D" id="1.10.510.10">
    <property type="entry name" value="Transferase(Phosphotransferase) domain 1"/>
    <property type="match status" value="3"/>
</dbReference>
<evidence type="ECO:0000256" key="11">
    <source>
        <dbReference type="ARBA" id="ARBA00022741"/>
    </source>
</evidence>
<proteinExistence type="inferred from homology"/>
<comment type="caution">
    <text evidence="22">The sequence shown here is derived from an EMBL/GenBank/DDBJ whole genome shotgun (WGS) entry which is preliminary data.</text>
</comment>
<evidence type="ECO:0000256" key="10">
    <source>
        <dbReference type="ARBA" id="ARBA00022734"/>
    </source>
</evidence>
<keyword evidence="7" id="KW-0808">Transferase</keyword>
<evidence type="ECO:0000256" key="12">
    <source>
        <dbReference type="ARBA" id="ARBA00022777"/>
    </source>
</evidence>
<evidence type="ECO:0000256" key="17">
    <source>
        <dbReference type="ARBA" id="ARBA00023180"/>
    </source>
</evidence>
<keyword evidence="11 18" id="KW-0547">Nucleotide-binding</keyword>
<dbReference type="GO" id="GO:0030246">
    <property type="term" value="F:carbohydrate binding"/>
    <property type="evidence" value="ECO:0007669"/>
    <property type="project" value="UniProtKB-KW"/>
</dbReference>
<dbReference type="CDD" id="cd06899">
    <property type="entry name" value="lectin_legume_LecRK_Arcelin_ConA"/>
    <property type="match status" value="1"/>
</dbReference>
<dbReference type="PROSITE" id="PS00108">
    <property type="entry name" value="PROTEIN_KINASE_ST"/>
    <property type="match status" value="1"/>
</dbReference>
<organism evidence="22 23">
    <name type="scientific">Camellia sinensis var. sinensis</name>
    <name type="common">China tea</name>
    <dbReference type="NCBI Taxonomy" id="542762"/>
    <lineage>
        <taxon>Eukaryota</taxon>
        <taxon>Viridiplantae</taxon>
        <taxon>Streptophyta</taxon>
        <taxon>Embryophyta</taxon>
        <taxon>Tracheophyta</taxon>
        <taxon>Spermatophyta</taxon>
        <taxon>Magnoliopsida</taxon>
        <taxon>eudicotyledons</taxon>
        <taxon>Gunneridae</taxon>
        <taxon>Pentapetalae</taxon>
        <taxon>asterids</taxon>
        <taxon>Ericales</taxon>
        <taxon>Theaceae</taxon>
        <taxon>Camellia</taxon>
    </lineage>
</organism>
<dbReference type="EC" id="2.7.11.1" evidence="4"/>
<dbReference type="InterPro" id="IPR000985">
    <property type="entry name" value="Lectin_LegA_CS"/>
</dbReference>
<evidence type="ECO:0000313" key="23">
    <source>
        <dbReference type="Proteomes" id="UP000306102"/>
    </source>
</evidence>
<keyword evidence="10" id="KW-0430">Lectin</keyword>
<dbReference type="PANTHER" id="PTHR27007">
    <property type="match status" value="1"/>
</dbReference>
<feature type="transmembrane region" description="Helical" evidence="20">
    <location>
        <begin position="1033"/>
        <end position="1057"/>
    </location>
</feature>
<feature type="transmembrane region" description="Helical" evidence="20">
    <location>
        <begin position="532"/>
        <end position="554"/>
    </location>
</feature>
<dbReference type="InterPro" id="IPR011009">
    <property type="entry name" value="Kinase-like_dom_sf"/>
</dbReference>
<dbReference type="EMBL" id="SDRB02007717">
    <property type="protein sequence ID" value="THG10767.1"/>
    <property type="molecule type" value="Genomic_DNA"/>
</dbReference>
<evidence type="ECO:0000256" key="5">
    <source>
        <dbReference type="ARBA" id="ARBA00022475"/>
    </source>
</evidence>
<dbReference type="GO" id="GO:0002229">
    <property type="term" value="P:defense response to oomycetes"/>
    <property type="evidence" value="ECO:0007669"/>
    <property type="project" value="UniProtKB-ARBA"/>
</dbReference>
<evidence type="ECO:0000256" key="9">
    <source>
        <dbReference type="ARBA" id="ARBA00022729"/>
    </source>
</evidence>
<dbReference type="InterPro" id="IPR000719">
    <property type="entry name" value="Prot_kinase_dom"/>
</dbReference>
<dbReference type="PROSITE" id="PS50011">
    <property type="entry name" value="PROTEIN_KINASE_DOM"/>
    <property type="match status" value="1"/>
</dbReference>
<dbReference type="InterPro" id="IPR001220">
    <property type="entry name" value="Legume_lectin_dom"/>
</dbReference>
<dbReference type="PROSITE" id="PS00107">
    <property type="entry name" value="PROTEIN_KINASE_ATP"/>
    <property type="match status" value="1"/>
</dbReference>
<evidence type="ECO:0000259" key="21">
    <source>
        <dbReference type="PROSITE" id="PS50011"/>
    </source>
</evidence>
<dbReference type="Gene3D" id="3.30.200.20">
    <property type="entry name" value="Phosphorylase Kinase, domain 1"/>
    <property type="match status" value="2"/>
</dbReference>
<dbReference type="FunFam" id="1.10.510.10:FF:000240">
    <property type="entry name" value="Lectin-domain containing receptor kinase A4.3"/>
    <property type="match status" value="2"/>
</dbReference>
<keyword evidence="6" id="KW-0723">Serine/threonine-protein kinase</keyword>
<evidence type="ECO:0000256" key="7">
    <source>
        <dbReference type="ARBA" id="ARBA00022679"/>
    </source>
</evidence>
<keyword evidence="9" id="KW-0732">Signal</keyword>
<dbReference type="SMART" id="SM00220">
    <property type="entry name" value="S_TKc"/>
    <property type="match status" value="1"/>
</dbReference>
<dbReference type="InterPro" id="IPR019825">
    <property type="entry name" value="Lectin_legB_Mn/Ca_BS"/>
</dbReference>
<sequence length="1428" mass="158383">MEIQFDFANPCKEDKQEGTSSGIDCWLNVLVRGLALLGFVLWKKRIPQEEDEEFTLDMSMDNEFEAGIGPKKFSYGELFHATNNFAEDQKLGEGGIGGVYRGFFRESNSYVVVKRISNGSKQRRKEYAAEVKIISRLRHRNLVQLVGWCHNKRELLLVSVHRKWKLRLPSIQKKKNLVDMGKKESECLIISKANKESDVYSFEIVTLEIVCERKPIDLNVPKSQTRMVEWVWDLYGTGRLLDEAIDPKIWPYVVQEEMECLMMVGLCFNPNNHEINYEGDAYPAAGAIQLTLNERDKDMSGKTGRATYTESLHLWDNASGNLADFTTHFSFVISTANISSAITGGDGLAFFLVPNGSHIPPNTEGGGLGLGHSLASNNQTTNSTGPPFVAVEFDTFANQWDPDIGAHIGIDINSVSSVATLPASIHAGKKVDSWISYDAKLNNLSVLFKGYKAELDGIYYIINLRKYLPEWVTFGFSATTGASTEIHSICSWYFNSCLQTIGYDRNNHTDPIAAMAKHTPLSRVGTNKIVEVVGLTFGATVVIFGFVLSSVYLWKTRVKRGKGNGGNHPAFNAALDDEFEKGMGSKKFPYHELVRSTKNFTEEEKLGEGGFGGVYRGFLRDWNSYVAIKRISRESRQGIKEYASEVKIISRLRHRNLVQLLGWCHDKELLLVYEFMPNGSLDSLLFREENVLSWTVRYQIAQGLASALLYLHEEWEQCVIHRDVKSSNVMLDSSFNARLGDFGLARLVDHEKGPQTTDLAGTMGYMAPECVTSGKASRESDVYSFGIVALEIACGRKPIDPNAKESQIVLVEWVWELYGVGQILEAADPKLCAEFDNREMGRLMIIGLWCAHPDFINPLHATALSFNLTNIGPQLNAEIVAEGDAYVSPEGIQLTPNEMNTSQSHAAGININSIISNDTAVWYSNIPSGIENEAWINYDFSSKNLSVVFTNSINNMTVERNLSFLVDLREYLPESVAIGLSDSTGMNFEKNTVKSWTLNSTLQIDVPVKPGPSPGPNTAIPSPPKMGENNKKALVVGLTAVSPVLIGGLALLGFVLWKKSSRVKEEDGDEFAIELSMDNKFEADFLTTKGSQKTVLAGTMGYTAPGCLITGKANKELDVYSFGIVALEIACGRKPIDLKAKESKIRIVDWVWDLHGTGRLLEAVVDSKICPDFVQKEMECLMIVGLWCAHPDHNLRPSIRKAIHVLNFEAPLPILPIKMHVATYFAPMNTSSSLVSLTYGSTTVSNSSQGHSSSYTYDTDFSKYTSSSATSSSASSSIQKVLNIKLLFGSSFPNGEERRQKDGFSKLVIYHSSSATLIRLFCCYCCCRCLSKLLEKEGRQSRRRTAGGRKEKLKVEGVGVGFKGKFDGLAFDMVVLFFAIPGYNKFKVVCDEDIQNMLSLAKSFGLDQIDVLVQKRNVSDGVNRNGGV</sequence>
<keyword evidence="14 20" id="KW-1133">Transmembrane helix</keyword>
<dbReference type="PROSITE" id="PS00308">
    <property type="entry name" value="LECTIN_LEGUME_ALPHA"/>
    <property type="match status" value="1"/>
</dbReference>
<name>A0A4V3WN14_CAMSN</name>
<feature type="domain" description="Protein kinase" evidence="21">
    <location>
        <begin position="600"/>
        <end position="855"/>
    </location>
</feature>
<feature type="binding site" evidence="18">
    <location>
        <position position="629"/>
    </location>
    <ligand>
        <name>ATP</name>
        <dbReference type="ChEBI" id="CHEBI:30616"/>
    </ligand>
</feature>
<evidence type="ECO:0000256" key="2">
    <source>
        <dbReference type="ARBA" id="ARBA00008536"/>
    </source>
</evidence>
<evidence type="ECO:0000256" key="6">
    <source>
        <dbReference type="ARBA" id="ARBA00022527"/>
    </source>
</evidence>
<dbReference type="Pfam" id="PF00139">
    <property type="entry name" value="Lectin_legB"/>
    <property type="match status" value="2"/>
</dbReference>
<protein>
    <recommendedName>
        <fullName evidence="4">non-specific serine/threonine protein kinase</fullName>
        <ecNumber evidence="4">2.7.11.1</ecNumber>
    </recommendedName>
</protein>
<dbReference type="InterPro" id="IPR013320">
    <property type="entry name" value="ConA-like_dom_sf"/>
</dbReference>
<dbReference type="InterPro" id="IPR008271">
    <property type="entry name" value="Ser/Thr_kinase_AS"/>
</dbReference>
<dbReference type="InterPro" id="IPR050528">
    <property type="entry name" value="L-type_Lectin-RKs"/>
</dbReference>
<keyword evidence="8 20" id="KW-0812">Transmembrane</keyword>
<evidence type="ECO:0000256" key="8">
    <source>
        <dbReference type="ARBA" id="ARBA00022692"/>
    </source>
</evidence>
<accession>A0A4V3WN14</accession>
<evidence type="ECO:0000313" key="22">
    <source>
        <dbReference type="EMBL" id="THG10767.1"/>
    </source>
</evidence>
<dbReference type="InterPro" id="IPR017441">
    <property type="entry name" value="Protein_kinase_ATP_BS"/>
</dbReference>
<evidence type="ECO:0000256" key="3">
    <source>
        <dbReference type="ARBA" id="ARBA00010217"/>
    </source>
</evidence>
<dbReference type="GO" id="GO:0005886">
    <property type="term" value="C:plasma membrane"/>
    <property type="evidence" value="ECO:0007669"/>
    <property type="project" value="UniProtKB-SubCell"/>
</dbReference>
<dbReference type="PROSITE" id="PS00307">
    <property type="entry name" value="LECTIN_LEGUME_BETA"/>
    <property type="match status" value="1"/>
</dbReference>
<dbReference type="GO" id="GO:0004674">
    <property type="term" value="F:protein serine/threonine kinase activity"/>
    <property type="evidence" value="ECO:0007669"/>
    <property type="project" value="UniProtKB-KW"/>
</dbReference>
<dbReference type="SUPFAM" id="SSF56112">
    <property type="entry name" value="Protein kinase-like (PK-like)"/>
    <property type="match status" value="3"/>
</dbReference>
<keyword evidence="13 18" id="KW-0067">ATP-binding</keyword>
<keyword evidence="12" id="KW-0418">Kinase</keyword>
<dbReference type="SUPFAM" id="SSF49899">
    <property type="entry name" value="Concanavalin A-like lectins/glucanases"/>
    <property type="match status" value="2"/>
</dbReference>
<reference evidence="22 23" key="1">
    <citation type="journal article" date="2018" name="Proc. Natl. Acad. Sci. U.S.A.">
        <title>Draft genome sequence of Camellia sinensis var. sinensis provides insights into the evolution of the tea genome and tea quality.</title>
        <authorList>
            <person name="Wei C."/>
            <person name="Yang H."/>
            <person name="Wang S."/>
            <person name="Zhao J."/>
            <person name="Liu C."/>
            <person name="Gao L."/>
            <person name="Xia E."/>
            <person name="Lu Y."/>
            <person name="Tai Y."/>
            <person name="She G."/>
            <person name="Sun J."/>
            <person name="Cao H."/>
            <person name="Tong W."/>
            <person name="Gao Q."/>
            <person name="Li Y."/>
            <person name="Deng W."/>
            <person name="Jiang X."/>
            <person name="Wang W."/>
            <person name="Chen Q."/>
            <person name="Zhang S."/>
            <person name="Li H."/>
            <person name="Wu J."/>
            <person name="Wang P."/>
            <person name="Li P."/>
            <person name="Shi C."/>
            <person name="Zheng F."/>
            <person name="Jian J."/>
            <person name="Huang B."/>
            <person name="Shan D."/>
            <person name="Shi M."/>
            <person name="Fang C."/>
            <person name="Yue Y."/>
            <person name="Li F."/>
            <person name="Li D."/>
            <person name="Wei S."/>
            <person name="Han B."/>
            <person name="Jiang C."/>
            <person name="Yin Y."/>
            <person name="Xia T."/>
            <person name="Zhang Z."/>
            <person name="Bennetzen J.L."/>
            <person name="Zhao S."/>
            <person name="Wan X."/>
        </authorList>
    </citation>
    <scope>NUCLEOTIDE SEQUENCE [LARGE SCALE GENOMIC DNA]</scope>
    <source>
        <strain evidence="23">cv. Shuchazao</strain>
        <tissue evidence="22">Leaf</tissue>
    </source>
</reference>
<evidence type="ECO:0000256" key="16">
    <source>
        <dbReference type="ARBA" id="ARBA00023170"/>
    </source>
</evidence>
<evidence type="ECO:0000256" key="14">
    <source>
        <dbReference type="ARBA" id="ARBA00022989"/>
    </source>
</evidence>
<evidence type="ECO:0000256" key="20">
    <source>
        <dbReference type="SAM" id="Phobius"/>
    </source>
</evidence>
<evidence type="ECO:0000256" key="15">
    <source>
        <dbReference type="ARBA" id="ARBA00023136"/>
    </source>
</evidence>
<dbReference type="STRING" id="542762.A0A4V3WN14"/>
<keyword evidence="17" id="KW-0325">Glycoprotein</keyword>
<evidence type="ECO:0000256" key="18">
    <source>
        <dbReference type="PROSITE-ProRule" id="PRU10141"/>
    </source>
</evidence>
<evidence type="ECO:0000256" key="19">
    <source>
        <dbReference type="SAM" id="MobiDB-lite"/>
    </source>
</evidence>
<keyword evidence="5" id="KW-1003">Cell membrane</keyword>